<evidence type="ECO:0000256" key="16">
    <source>
        <dbReference type="ARBA" id="ARBA00047558"/>
    </source>
</evidence>
<dbReference type="GO" id="GO:0007166">
    <property type="term" value="P:cell surface receptor signaling pathway"/>
    <property type="evidence" value="ECO:0007669"/>
    <property type="project" value="InterPro"/>
</dbReference>
<comment type="subcellular location">
    <subcellularLocation>
        <location evidence="1">Membrane</location>
        <topology evidence="1">Single-pass type I membrane protein</topology>
    </subcellularLocation>
</comment>
<dbReference type="InterPro" id="IPR008271">
    <property type="entry name" value="Ser/Thr_kinase_AS"/>
</dbReference>
<dbReference type="PROSITE" id="PS50011">
    <property type="entry name" value="PROTEIN_KINASE_DOM"/>
    <property type="match status" value="2"/>
</dbReference>
<reference evidence="25" key="2">
    <citation type="submission" date="2021-03" db="UniProtKB">
        <authorList>
            <consortium name="EnsemblPlants"/>
        </authorList>
    </citation>
    <scope>IDENTIFICATION</scope>
</reference>
<keyword evidence="13 21" id="KW-0472">Membrane</keyword>
<evidence type="ECO:0000256" key="19">
    <source>
        <dbReference type="PROSITE-ProRule" id="PRU00076"/>
    </source>
</evidence>
<dbReference type="FunFam" id="1.10.510.10:FF:000084">
    <property type="entry name" value="Wall-associated receptor kinase 2"/>
    <property type="match status" value="2"/>
</dbReference>
<feature type="signal peptide" evidence="22">
    <location>
        <begin position="1"/>
        <end position="28"/>
    </location>
</feature>
<dbReference type="PANTHER" id="PTHR27005:SF521">
    <property type="entry name" value="WALL-ASSOCIATED RECEPTOR KINASE-LIKE 6"/>
    <property type="match status" value="1"/>
</dbReference>
<organism evidence="25 26">
    <name type="scientific">Chenopodium quinoa</name>
    <name type="common">Quinoa</name>
    <dbReference type="NCBI Taxonomy" id="63459"/>
    <lineage>
        <taxon>Eukaryota</taxon>
        <taxon>Viridiplantae</taxon>
        <taxon>Streptophyta</taxon>
        <taxon>Embryophyta</taxon>
        <taxon>Tracheophyta</taxon>
        <taxon>Spermatophyta</taxon>
        <taxon>Magnoliopsida</taxon>
        <taxon>eudicotyledons</taxon>
        <taxon>Gunneridae</taxon>
        <taxon>Pentapetalae</taxon>
        <taxon>Caryophyllales</taxon>
        <taxon>Chenopodiaceae</taxon>
        <taxon>Chenopodioideae</taxon>
        <taxon>Atripliceae</taxon>
        <taxon>Chenopodium</taxon>
    </lineage>
</organism>
<keyword evidence="2" id="KW-0723">Serine/threonine-protein kinase</keyword>
<evidence type="ECO:0000256" key="9">
    <source>
        <dbReference type="ARBA" id="ARBA00022741"/>
    </source>
</evidence>
<keyword evidence="5" id="KW-0808">Transferase</keyword>
<evidence type="ECO:0000256" key="22">
    <source>
        <dbReference type="SAM" id="SignalP"/>
    </source>
</evidence>
<evidence type="ECO:0000256" key="11">
    <source>
        <dbReference type="ARBA" id="ARBA00022840"/>
    </source>
</evidence>
<dbReference type="FunFam" id="2.10.25.10:FF:000038">
    <property type="entry name" value="Fibrillin 2"/>
    <property type="match status" value="1"/>
</dbReference>
<name>A0A803L495_CHEQI</name>
<dbReference type="GO" id="GO:0005509">
    <property type="term" value="F:calcium ion binding"/>
    <property type="evidence" value="ECO:0007669"/>
    <property type="project" value="InterPro"/>
</dbReference>
<feature type="transmembrane region" description="Helical" evidence="21">
    <location>
        <begin position="973"/>
        <end position="994"/>
    </location>
</feature>
<dbReference type="InterPro" id="IPR013032">
    <property type="entry name" value="EGF-like_CS"/>
</dbReference>
<dbReference type="InterPro" id="IPR001881">
    <property type="entry name" value="EGF-like_Ca-bd_dom"/>
</dbReference>
<dbReference type="Gene3D" id="1.10.510.10">
    <property type="entry name" value="Transferase(Phosphotransferase) domain 1"/>
    <property type="match status" value="2"/>
</dbReference>
<dbReference type="Gramene" id="AUR62006684-RA">
    <property type="protein sequence ID" value="AUR62006684-RA:cds"/>
    <property type="gene ID" value="AUR62006684"/>
</dbReference>
<evidence type="ECO:0000259" key="24">
    <source>
        <dbReference type="PROSITE" id="PS50026"/>
    </source>
</evidence>
<dbReference type="SMART" id="SM00181">
    <property type="entry name" value="EGF"/>
    <property type="match status" value="3"/>
</dbReference>
<dbReference type="InterPro" id="IPR049883">
    <property type="entry name" value="NOTCH1_EGF-like"/>
</dbReference>
<dbReference type="SMART" id="SM00220">
    <property type="entry name" value="S_TKc"/>
    <property type="match status" value="2"/>
</dbReference>
<comment type="catalytic activity">
    <reaction evidence="17">
        <text>L-threonyl-[protein] + ATP = O-phospho-L-threonyl-[protein] + ADP + H(+)</text>
        <dbReference type="Rhea" id="RHEA:46608"/>
        <dbReference type="Rhea" id="RHEA-COMP:11060"/>
        <dbReference type="Rhea" id="RHEA-COMP:11605"/>
        <dbReference type="ChEBI" id="CHEBI:15378"/>
        <dbReference type="ChEBI" id="CHEBI:30013"/>
        <dbReference type="ChEBI" id="CHEBI:30616"/>
        <dbReference type="ChEBI" id="CHEBI:61977"/>
        <dbReference type="ChEBI" id="CHEBI:456216"/>
    </reaction>
</comment>
<dbReference type="FunFam" id="3.30.200.20:FF:000043">
    <property type="entry name" value="Wall-associated receptor kinase 2"/>
    <property type="match status" value="1"/>
</dbReference>
<feature type="domain" description="Protein kinase" evidence="23">
    <location>
        <begin position="1047"/>
        <end position="1320"/>
    </location>
</feature>
<dbReference type="InterPro" id="IPR011009">
    <property type="entry name" value="Kinase-like_dom_sf"/>
</dbReference>
<dbReference type="InterPro" id="IPR025287">
    <property type="entry name" value="WAK_GUB"/>
</dbReference>
<evidence type="ECO:0000256" key="15">
    <source>
        <dbReference type="ARBA" id="ARBA00023180"/>
    </source>
</evidence>
<evidence type="ECO:0000256" key="7">
    <source>
        <dbReference type="ARBA" id="ARBA00022729"/>
    </source>
</evidence>
<dbReference type="GO" id="GO:0004674">
    <property type="term" value="F:protein serine/threonine kinase activity"/>
    <property type="evidence" value="ECO:0007669"/>
    <property type="project" value="UniProtKB-KW"/>
</dbReference>
<dbReference type="EnsemblPlants" id="AUR62006684-RA">
    <property type="protein sequence ID" value="AUR62006684-RA:cds"/>
    <property type="gene ID" value="AUR62006684"/>
</dbReference>
<dbReference type="SUPFAM" id="SSF57196">
    <property type="entry name" value="EGF/Laminin"/>
    <property type="match status" value="2"/>
</dbReference>
<keyword evidence="26" id="KW-1185">Reference proteome</keyword>
<evidence type="ECO:0000256" key="6">
    <source>
        <dbReference type="ARBA" id="ARBA00022692"/>
    </source>
</evidence>
<proteinExistence type="predicted"/>
<evidence type="ECO:0000259" key="23">
    <source>
        <dbReference type="PROSITE" id="PS50011"/>
    </source>
</evidence>
<dbReference type="SUPFAM" id="SSF56112">
    <property type="entry name" value="Protein kinase-like (PK-like)"/>
    <property type="match status" value="2"/>
</dbReference>
<evidence type="ECO:0000313" key="25">
    <source>
        <dbReference type="EnsemblPlants" id="AUR62006684-RA:cds"/>
    </source>
</evidence>
<evidence type="ECO:0000256" key="17">
    <source>
        <dbReference type="ARBA" id="ARBA00047951"/>
    </source>
</evidence>
<dbReference type="PROSITE" id="PS00010">
    <property type="entry name" value="ASX_HYDROXYL"/>
    <property type="match status" value="2"/>
</dbReference>
<dbReference type="CDD" id="cd14066">
    <property type="entry name" value="STKc_IRAK"/>
    <property type="match status" value="1"/>
</dbReference>
<comment type="caution">
    <text evidence="19">Lacks conserved residue(s) required for the propagation of feature annotation.</text>
</comment>
<accession>A0A803L495</accession>
<keyword evidence="10" id="KW-0418">Kinase</keyword>
<dbReference type="Proteomes" id="UP000596660">
    <property type="component" value="Unplaced"/>
</dbReference>
<keyword evidence="9 20" id="KW-0547">Nucleotide-binding</keyword>
<dbReference type="PROSITE" id="PS01186">
    <property type="entry name" value="EGF_2"/>
    <property type="match status" value="2"/>
</dbReference>
<feature type="domain" description="Protein kinase" evidence="23">
    <location>
        <begin position="222"/>
        <end position="575"/>
    </location>
</feature>
<dbReference type="OMA" id="EYNAKMC"/>
<dbReference type="GO" id="GO:0030247">
    <property type="term" value="F:polysaccharide binding"/>
    <property type="evidence" value="ECO:0007669"/>
    <property type="project" value="InterPro"/>
</dbReference>
<evidence type="ECO:0000256" key="12">
    <source>
        <dbReference type="ARBA" id="ARBA00022989"/>
    </source>
</evidence>
<feature type="domain" description="EGF-like" evidence="24">
    <location>
        <begin position="307"/>
        <end position="345"/>
    </location>
</feature>
<keyword evidence="6 21" id="KW-0812">Transmembrane</keyword>
<evidence type="ECO:0000256" key="1">
    <source>
        <dbReference type="ARBA" id="ARBA00004479"/>
    </source>
</evidence>
<evidence type="ECO:0000256" key="8">
    <source>
        <dbReference type="ARBA" id="ARBA00022737"/>
    </source>
</evidence>
<dbReference type="GO" id="GO:0005524">
    <property type="term" value="F:ATP binding"/>
    <property type="evidence" value="ECO:0007669"/>
    <property type="project" value="UniProtKB-UniRule"/>
</dbReference>
<comment type="function">
    <text evidence="18">Serine/threonine-protein kinase that may function as a signaling receptor of extracellular matrix component. Binding to pectin may have significance in the control of cell expansion, morphogenesis and development.</text>
</comment>
<keyword evidence="3 19" id="KW-0245">EGF-like domain</keyword>
<keyword evidence="15" id="KW-0325">Glycoprotein</keyword>
<evidence type="ECO:0000256" key="5">
    <source>
        <dbReference type="ARBA" id="ARBA00022679"/>
    </source>
</evidence>
<dbReference type="PROSITE" id="PS50026">
    <property type="entry name" value="EGF_3"/>
    <property type="match status" value="2"/>
</dbReference>
<feature type="binding site" evidence="20">
    <location>
        <position position="1076"/>
    </location>
    <ligand>
        <name>ATP</name>
        <dbReference type="ChEBI" id="CHEBI:30616"/>
    </ligand>
</feature>
<dbReference type="Pfam" id="PF07645">
    <property type="entry name" value="EGF_CA"/>
    <property type="match status" value="2"/>
</dbReference>
<keyword evidence="12 21" id="KW-1133">Transmembrane helix</keyword>
<dbReference type="InterPro" id="IPR045274">
    <property type="entry name" value="WAK-like"/>
</dbReference>
<dbReference type="PROSITE" id="PS01187">
    <property type="entry name" value="EGF_CA"/>
    <property type="match status" value="2"/>
</dbReference>
<feature type="domain" description="EGF-like" evidence="24">
    <location>
        <begin position="258"/>
        <end position="306"/>
    </location>
</feature>
<evidence type="ECO:0000256" key="18">
    <source>
        <dbReference type="ARBA" id="ARBA00058961"/>
    </source>
</evidence>
<comment type="catalytic activity">
    <reaction evidence="16">
        <text>L-seryl-[protein] + ATP = O-phospho-L-seryl-[protein] + ADP + H(+)</text>
        <dbReference type="Rhea" id="RHEA:17989"/>
        <dbReference type="Rhea" id="RHEA-COMP:9863"/>
        <dbReference type="Rhea" id="RHEA-COMP:11604"/>
        <dbReference type="ChEBI" id="CHEBI:15378"/>
        <dbReference type="ChEBI" id="CHEBI:29999"/>
        <dbReference type="ChEBI" id="CHEBI:30616"/>
        <dbReference type="ChEBI" id="CHEBI:83421"/>
        <dbReference type="ChEBI" id="CHEBI:456216"/>
    </reaction>
</comment>
<feature type="disulfide bond" evidence="19">
    <location>
        <begin position="273"/>
        <end position="290"/>
    </location>
</feature>
<evidence type="ECO:0000256" key="13">
    <source>
        <dbReference type="ARBA" id="ARBA00023136"/>
    </source>
</evidence>
<dbReference type="CDD" id="cd00054">
    <property type="entry name" value="EGF_CA"/>
    <property type="match status" value="3"/>
</dbReference>
<keyword evidence="14 19" id="KW-1015">Disulfide bond</keyword>
<dbReference type="Pfam" id="PF13947">
    <property type="entry name" value="GUB_WAK_bind"/>
    <property type="match status" value="1"/>
</dbReference>
<dbReference type="InterPro" id="IPR017441">
    <property type="entry name" value="Protein_kinase_ATP_BS"/>
</dbReference>
<keyword evidence="7 22" id="KW-0732">Signal</keyword>
<dbReference type="PANTHER" id="PTHR27005">
    <property type="entry name" value="WALL-ASSOCIATED RECEPTOR KINASE-LIKE 21"/>
    <property type="match status" value="1"/>
</dbReference>
<dbReference type="SMART" id="SM00179">
    <property type="entry name" value="EGF_CA"/>
    <property type="match status" value="4"/>
</dbReference>
<evidence type="ECO:0000256" key="14">
    <source>
        <dbReference type="ARBA" id="ARBA00023157"/>
    </source>
</evidence>
<dbReference type="Pfam" id="PF12661">
    <property type="entry name" value="hEGF"/>
    <property type="match status" value="1"/>
</dbReference>
<evidence type="ECO:0000256" key="3">
    <source>
        <dbReference type="ARBA" id="ARBA00022536"/>
    </source>
</evidence>
<feature type="chain" id="PRO_5031302199" evidence="22">
    <location>
        <begin position="29"/>
        <end position="1377"/>
    </location>
</feature>
<evidence type="ECO:0000256" key="20">
    <source>
        <dbReference type="PROSITE-ProRule" id="PRU10141"/>
    </source>
</evidence>
<keyword evidence="8" id="KW-0677">Repeat</keyword>
<dbReference type="Pfam" id="PF00069">
    <property type="entry name" value="Pkinase"/>
    <property type="match status" value="2"/>
</dbReference>
<dbReference type="InterPro" id="IPR000719">
    <property type="entry name" value="Prot_kinase_dom"/>
</dbReference>
<dbReference type="InterPro" id="IPR000742">
    <property type="entry name" value="EGF"/>
</dbReference>
<dbReference type="PROSITE" id="PS00108">
    <property type="entry name" value="PROTEIN_KINASE_ST"/>
    <property type="match status" value="2"/>
</dbReference>
<evidence type="ECO:0000313" key="26">
    <source>
        <dbReference type="Proteomes" id="UP000596660"/>
    </source>
</evidence>
<dbReference type="Gene3D" id="2.10.25.10">
    <property type="entry name" value="Laminin"/>
    <property type="match status" value="4"/>
</dbReference>
<evidence type="ECO:0000256" key="2">
    <source>
        <dbReference type="ARBA" id="ARBA00022527"/>
    </source>
</evidence>
<sequence>MEGGNIVVIVMWAILALLGIQFFVGSSAASDASHIEKALPNCLKRCGNITIPYPFGVGDECHYDNPIDGPFFNLTCDNSTDPPTLMNDADLEVVSITLDGEFRVLHFVSFSCFDKDGEVHFVSKIDLLRRFTISPTQNSLVAIGCDTYAWFGGTGITNATLFNSGCMTLCNKAQKDLLRDKCSGIGCCLGFIPDSVNNISIEAKSYNNHQNVLDFNPCSVAFLVANDAMPSSLGDFLIQNATHFKNLRLPVVHHWSIGTEDCETAKSSGEYICKRNSVCLNLPYQRGYHCQCNPGFQGNPYLHDCQDIDECTQGSHLCKEPAYCVNTVGTYKCLCPAGYTGKGTKNNLCILDPNSARRSQYNLLVEVPLLVYEFIPNGTLFHHIHNPCEEFPITWKMRLQIASDSAGALAYLHSSSSIPIFHRDIKPSNILLDEKYRAKLSDFGTSRFVATNRTHITTRVMGTFGYLDPEYFRSSHFTEKSDVYSFGVVLVELLTGQKAVRATLEDLEQDRSLTSWFLSHMENSTLLDIIDVQVLQDALKEEFLKVANLAMRCLDLDGKRRPAMKEVLLEIESVLSLHLPQMNEPNRQQSERVFAGAMKSSRYDYVSGSCTFSLESRLVQDFNPCSVAFVLAKDHAAAIAASGAHSQTTLPNCPEKCGNLSIPYPFGIKDGCFYDSITATNGFDTNIYSLHCSDSTDPPTTYLGDAEVDKITLDGEIWVRHPVAYDCYAYHSTNGQIMDHTIYNATNSSLYNNGFTFSLTQNSLVALGCDTYVWFVGADWRTNETTKIRSGCMTLCDKKQAKIFSASKNNVCSGFGCCKALIPDGVTLVSITARSFNDHKRVVDFNPCSVAFVVANEAIPSNVAHFLSKDVSFFQKLRLPVVYDWSIIGTEDCKTAQAGQNYICKGNSVCLDFKKGYRCQCKPGFEGNPYLHDCKDIDECALDRNVCKFPAYCVNTLGSYHCISSDLSDRYKLLVGLSLTLGSILLFLVGWWLYKLIKRRQAIKQRAIYFKKNGGLLLQQQMSLGEGVVERTQIFTVAELQKATDHFSEDRILGQGGHGMVYKGMLGEGKIVAVKKSKRLEESEMREFINEVAILSQINHKNIVKLLGCCLETEVPLLVFEFIPNGTLFHHIHYPSEEFPITWKMRLQIASDLAGALAYLHYSSSIPIFHRDIKSSNILLDEKYRGKLSDFGTSRLVDADQTHVTTRVMGTFGYLDPEYFQTNQFTEKSDVYSFGVVLVELLTGQKAIRAISEQDRSLTSWFLSHMENSHLLDIIDSQVLQEDSKEEFHIIANLATRCLNLDRKRRPSMKEVLLEIEAFLSLYLPQMNESKTPKPDQVFVHGATNGSFINCASSSSTFYLPGKSLSSAEASLLFNPR</sequence>
<evidence type="ECO:0000256" key="21">
    <source>
        <dbReference type="SAM" id="Phobius"/>
    </source>
</evidence>
<dbReference type="InterPro" id="IPR018097">
    <property type="entry name" value="EGF_Ca-bd_CS"/>
</dbReference>
<dbReference type="InterPro" id="IPR000152">
    <property type="entry name" value="EGF-type_Asp/Asn_hydroxyl_site"/>
</dbReference>
<reference evidence="25" key="1">
    <citation type="journal article" date="2017" name="Nature">
        <title>The genome of Chenopodium quinoa.</title>
        <authorList>
            <person name="Jarvis D.E."/>
            <person name="Ho Y.S."/>
            <person name="Lightfoot D.J."/>
            <person name="Schmoeckel S.M."/>
            <person name="Li B."/>
            <person name="Borm T.J.A."/>
            <person name="Ohyanagi H."/>
            <person name="Mineta K."/>
            <person name="Michell C.T."/>
            <person name="Saber N."/>
            <person name="Kharbatia N.M."/>
            <person name="Rupper R.R."/>
            <person name="Sharp A.R."/>
            <person name="Dally N."/>
            <person name="Boughton B.A."/>
            <person name="Woo Y.H."/>
            <person name="Gao G."/>
            <person name="Schijlen E.G.W.M."/>
            <person name="Guo X."/>
            <person name="Momin A.A."/>
            <person name="Negrao S."/>
            <person name="Al-Babili S."/>
            <person name="Gehring C."/>
            <person name="Roessner U."/>
            <person name="Jung C."/>
            <person name="Murphy K."/>
            <person name="Arold S.T."/>
            <person name="Gojobori T."/>
            <person name="van der Linden C.G."/>
            <person name="van Loo E.N."/>
            <person name="Jellen E.N."/>
            <person name="Maughan P.J."/>
            <person name="Tester M."/>
        </authorList>
    </citation>
    <scope>NUCLEOTIDE SEQUENCE [LARGE SCALE GENOMIC DNA]</scope>
    <source>
        <strain evidence="25">cv. PI 614886</strain>
    </source>
</reference>
<protein>
    <submittedName>
        <fullName evidence="25">Uncharacterized protein</fullName>
    </submittedName>
</protein>
<keyword evidence="4" id="KW-0597">Phosphoprotein</keyword>
<evidence type="ECO:0000256" key="4">
    <source>
        <dbReference type="ARBA" id="ARBA00022553"/>
    </source>
</evidence>
<dbReference type="Gene3D" id="3.30.200.20">
    <property type="entry name" value="Phosphorylase Kinase, domain 1"/>
    <property type="match status" value="1"/>
</dbReference>
<dbReference type="GO" id="GO:0005886">
    <property type="term" value="C:plasma membrane"/>
    <property type="evidence" value="ECO:0007669"/>
    <property type="project" value="TreeGrafter"/>
</dbReference>
<evidence type="ECO:0000256" key="10">
    <source>
        <dbReference type="ARBA" id="ARBA00022777"/>
    </source>
</evidence>
<keyword evidence="11 20" id="KW-0067">ATP-binding</keyword>
<dbReference type="PROSITE" id="PS00107">
    <property type="entry name" value="PROTEIN_KINASE_ATP"/>
    <property type="match status" value="1"/>
</dbReference>